<evidence type="ECO:0000313" key="1">
    <source>
        <dbReference type="EMBL" id="KIM55141.1"/>
    </source>
</evidence>
<dbReference type="HOGENOM" id="CLU_180224_0_0_1"/>
<organism evidence="1 2">
    <name type="scientific">Scleroderma citrinum Foug A</name>
    <dbReference type="NCBI Taxonomy" id="1036808"/>
    <lineage>
        <taxon>Eukaryota</taxon>
        <taxon>Fungi</taxon>
        <taxon>Dikarya</taxon>
        <taxon>Basidiomycota</taxon>
        <taxon>Agaricomycotina</taxon>
        <taxon>Agaricomycetes</taxon>
        <taxon>Agaricomycetidae</taxon>
        <taxon>Boletales</taxon>
        <taxon>Sclerodermatineae</taxon>
        <taxon>Sclerodermataceae</taxon>
        <taxon>Scleroderma</taxon>
    </lineage>
</organism>
<proteinExistence type="predicted"/>
<dbReference type="InterPro" id="IPR037056">
    <property type="entry name" value="RNase_H1_N_sf"/>
</dbReference>
<dbReference type="STRING" id="1036808.A0A0C3DGF7"/>
<evidence type="ECO:0000313" key="2">
    <source>
        <dbReference type="Proteomes" id="UP000053989"/>
    </source>
</evidence>
<name>A0A0C3DGF7_9AGAM</name>
<keyword evidence="2" id="KW-1185">Reference proteome</keyword>
<dbReference type="Gene3D" id="3.40.970.10">
    <property type="entry name" value="Ribonuclease H1, N-terminal domain"/>
    <property type="match status" value="1"/>
</dbReference>
<reference evidence="2" key="2">
    <citation type="submission" date="2015-01" db="EMBL/GenBank/DDBJ databases">
        <title>Evolutionary Origins and Diversification of the Mycorrhizal Mutualists.</title>
        <authorList>
            <consortium name="DOE Joint Genome Institute"/>
            <consortium name="Mycorrhizal Genomics Consortium"/>
            <person name="Kohler A."/>
            <person name="Kuo A."/>
            <person name="Nagy L.G."/>
            <person name="Floudas D."/>
            <person name="Copeland A."/>
            <person name="Barry K.W."/>
            <person name="Cichocki N."/>
            <person name="Veneault-Fourrey C."/>
            <person name="LaButti K."/>
            <person name="Lindquist E.A."/>
            <person name="Lipzen A."/>
            <person name="Lundell T."/>
            <person name="Morin E."/>
            <person name="Murat C."/>
            <person name="Riley R."/>
            <person name="Ohm R."/>
            <person name="Sun H."/>
            <person name="Tunlid A."/>
            <person name="Henrissat B."/>
            <person name="Grigoriev I.V."/>
            <person name="Hibbett D.S."/>
            <person name="Martin F."/>
        </authorList>
    </citation>
    <scope>NUCLEOTIDE SEQUENCE [LARGE SCALE GENOMIC DNA]</scope>
    <source>
        <strain evidence="2">Foug A</strain>
    </source>
</reference>
<sequence length="65" mass="7022">YNGFVYDVPHSSESGQLYLVTVGRQVGIIAGWPATSPYVTGVSRATYCRVNSLDEGVVVMVRAID</sequence>
<dbReference type="Proteomes" id="UP000053989">
    <property type="component" value="Unassembled WGS sequence"/>
</dbReference>
<accession>A0A0C3DGF7</accession>
<feature type="non-terminal residue" evidence="1">
    <location>
        <position position="1"/>
    </location>
</feature>
<feature type="non-terminal residue" evidence="1">
    <location>
        <position position="65"/>
    </location>
</feature>
<dbReference type="OrthoDB" id="3270804at2759"/>
<dbReference type="InParanoid" id="A0A0C3DGF7"/>
<gene>
    <name evidence="1" type="ORF">SCLCIDRAFT_95141</name>
</gene>
<dbReference type="AlphaFoldDB" id="A0A0C3DGF7"/>
<protein>
    <submittedName>
        <fullName evidence="1">Uncharacterized protein</fullName>
    </submittedName>
</protein>
<dbReference type="EMBL" id="KN822140">
    <property type="protein sequence ID" value="KIM55141.1"/>
    <property type="molecule type" value="Genomic_DNA"/>
</dbReference>
<reference evidence="1 2" key="1">
    <citation type="submission" date="2014-04" db="EMBL/GenBank/DDBJ databases">
        <authorList>
            <consortium name="DOE Joint Genome Institute"/>
            <person name="Kuo A."/>
            <person name="Kohler A."/>
            <person name="Nagy L.G."/>
            <person name="Floudas D."/>
            <person name="Copeland A."/>
            <person name="Barry K.W."/>
            <person name="Cichocki N."/>
            <person name="Veneault-Fourrey C."/>
            <person name="LaButti K."/>
            <person name="Lindquist E.A."/>
            <person name="Lipzen A."/>
            <person name="Lundell T."/>
            <person name="Morin E."/>
            <person name="Murat C."/>
            <person name="Sun H."/>
            <person name="Tunlid A."/>
            <person name="Henrissat B."/>
            <person name="Grigoriev I.V."/>
            <person name="Hibbett D.S."/>
            <person name="Martin F."/>
            <person name="Nordberg H.P."/>
            <person name="Cantor M.N."/>
            <person name="Hua S.X."/>
        </authorList>
    </citation>
    <scope>NUCLEOTIDE SEQUENCE [LARGE SCALE GENOMIC DNA]</scope>
    <source>
        <strain evidence="1 2">Foug A</strain>
    </source>
</reference>